<dbReference type="EMBL" id="LS398550">
    <property type="protein sequence ID" value="SPR06899.1"/>
    <property type="molecule type" value="Genomic_DNA"/>
</dbReference>
<proteinExistence type="predicted"/>
<organism evidence="1 2">
    <name type="scientific">Orientia tsutsugamushi</name>
    <name type="common">Rickettsia tsutsugamushi</name>
    <dbReference type="NCBI Taxonomy" id="784"/>
    <lineage>
        <taxon>Bacteria</taxon>
        <taxon>Pseudomonadati</taxon>
        <taxon>Pseudomonadota</taxon>
        <taxon>Alphaproteobacteria</taxon>
        <taxon>Rickettsiales</taxon>
        <taxon>Rickettsiaceae</taxon>
        <taxon>Rickettsieae</taxon>
        <taxon>Orientia</taxon>
    </lineage>
</organism>
<evidence type="ECO:0000313" key="2">
    <source>
        <dbReference type="Proteomes" id="UP000244992"/>
    </source>
</evidence>
<dbReference type="AlphaFoldDB" id="A0A2U3R143"/>
<accession>A0A2U3R143</accession>
<sequence length="53" mass="6161">MRFEHRKKQQWCIIQDLMLANFSTTITQAEIEFTASKTIPAHDNISKFSSFGL</sequence>
<dbReference type="Proteomes" id="UP000244992">
    <property type="component" value="Chromosome I"/>
</dbReference>
<protein>
    <submittedName>
        <fullName evidence="1">Uncharacterized protein</fullName>
    </submittedName>
</protein>
<evidence type="ECO:0000313" key="1">
    <source>
        <dbReference type="EMBL" id="SPR06899.1"/>
    </source>
</evidence>
<gene>
    <name evidence="1" type="ORF">KATO_01009</name>
</gene>
<name>A0A2U3R143_ORITS</name>
<reference evidence="2" key="1">
    <citation type="submission" date="2018-03" db="EMBL/GenBank/DDBJ databases">
        <authorList>
            <person name="Batty M. E."/>
            <person name="Batty M E."/>
        </authorList>
    </citation>
    <scope>NUCLEOTIDE SEQUENCE [LARGE SCALE GENOMIC DNA]</scope>
</reference>